<protein>
    <submittedName>
        <fullName evidence="1">Uncharacterized protein</fullName>
    </submittedName>
</protein>
<accession>A0A370BWP6</accession>
<dbReference type="VEuPathDB" id="FungiDB:M747DRAFT_324005"/>
<organism evidence="1 2">
    <name type="scientific">Aspergillus niger ATCC 13496</name>
    <dbReference type="NCBI Taxonomy" id="1353008"/>
    <lineage>
        <taxon>Eukaryota</taxon>
        <taxon>Fungi</taxon>
        <taxon>Dikarya</taxon>
        <taxon>Ascomycota</taxon>
        <taxon>Pezizomycotina</taxon>
        <taxon>Eurotiomycetes</taxon>
        <taxon>Eurotiomycetidae</taxon>
        <taxon>Eurotiales</taxon>
        <taxon>Aspergillaceae</taxon>
        <taxon>Aspergillus</taxon>
        <taxon>Aspergillus subgen. Circumdati</taxon>
    </lineage>
</organism>
<dbReference type="AlphaFoldDB" id="A0A370BWP6"/>
<dbReference type="Proteomes" id="UP000253845">
    <property type="component" value="Unassembled WGS sequence"/>
</dbReference>
<name>A0A370BWP6_ASPNG</name>
<dbReference type="EMBL" id="KZ851921">
    <property type="protein sequence ID" value="RDH18818.1"/>
    <property type="molecule type" value="Genomic_DNA"/>
</dbReference>
<sequence length="126" mass="14435">MWGWWMLHLIDNLFPPHLPPRSLSLSSSSLLTSIWHFPIVLLLHRAFIYLLPPSLSYSLIPPSSSSHSTIFPSPYYLTSHDPRLSYLYRPCFLLPCTPLYTSLPAPFILVSGLFSTTLHFYTPRSS</sequence>
<proteinExistence type="predicted"/>
<evidence type="ECO:0000313" key="2">
    <source>
        <dbReference type="Proteomes" id="UP000253845"/>
    </source>
</evidence>
<reference evidence="1 2" key="1">
    <citation type="submission" date="2018-07" db="EMBL/GenBank/DDBJ databases">
        <title>Section-level genome sequencing of Aspergillus section Nigri to investigate inter- and intra-species variation.</title>
        <authorList>
            <consortium name="DOE Joint Genome Institute"/>
            <person name="Vesth T.C."/>
            <person name="Nybo J.L."/>
            <person name="Theobald S."/>
            <person name="Frisvad J.C."/>
            <person name="Larsen T.O."/>
            <person name="Nielsen K.F."/>
            <person name="Hoof J.B."/>
            <person name="Brandl J."/>
            <person name="Salamov A."/>
            <person name="Riley R."/>
            <person name="Gladden J.M."/>
            <person name="Phatale P."/>
            <person name="Nielsen M.T."/>
            <person name="Lyhne E.K."/>
            <person name="Kogle M.E."/>
            <person name="Strasser K."/>
            <person name="McDonnell E."/>
            <person name="Barry K."/>
            <person name="Clum A."/>
            <person name="Chen C."/>
            <person name="Nolan M."/>
            <person name="Sandor L."/>
            <person name="Kuo A."/>
            <person name="Lipzen A."/>
            <person name="Hainaut M."/>
            <person name="Drula E."/>
            <person name="Tsang A."/>
            <person name="Magnuson J.K."/>
            <person name="Henrissat B."/>
            <person name="Wiebenga A."/>
            <person name="Simmons B.A."/>
            <person name="Makela M.R."/>
            <person name="De vries R.P."/>
            <person name="Grigoriev I.V."/>
            <person name="Mortensen U.H."/>
            <person name="Baker S.E."/>
            <person name="Andersen M.R."/>
        </authorList>
    </citation>
    <scope>NUCLEOTIDE SEQUENCE [LARGE SCALE GENOMIC DNA]</scope>
    <source>
        <strain evidence="1 2">ATCC 13496</strain>
    </source>
</reference>
<gene>
    <name evidence="1" type="ORF">M747DRAFT_324005</name>
</gene>
<evidence type="ECO:0000313" key="1">
    <source>
        <dbReference type="EMBL" id="RDH18818.1"/>
    </source>
</evidence>